<dbReference type="GO" id="GO:0003677">
    <property type="term" value="F:DNA binding"/>
    <property type="evidence" value="ECO:0007669"/>
    <property type="project" value="UniProtKB-KW"/>
</dbReference>
<keyword evidence="6" id="KW-0269">Exonuclease</keyword>
<evidence type="ECO:0000256" key="7">
    <source>
        <dbReference type="ARBA" id="ARBA00022840"/>
    </source>
</evidence>
<dbReference type="GO" id="GO:0004386">
    <property type="term" value="F:helicase activity"/>
    <property type="evidence" value="ECO:0007669"/>
    <property type="project" value="UniProtKB-KW"/>
</dbReference>
<dbReference type="RefSeq" id="WP_210511775.1">
    <property type="nucleotide sequence ID" value="NZ_JAFIDN010000006.1"/>
</dbReference>
<dbReference type="EMBL" id="JAFIDN010000006">
    <property type="protein sequence ID" value="MBP3192758.1"/>
    <property type="molecule type" value="Genomic_DNA"/>
</dbReference>
<keyword evidence="8" id="KW-0238">DNA-binding</keyword>
<keyword evidence="13" id="KW-1185">Reference proteome</keyword>
<reference evidence="12" key="1">
    <citation type="submission" date="2021-02" db="EMBL/GenBank/DDBJ databases">
        <title>Natronogracilivirga saccharolytica gen. nov. sp. nov. a new anaerobic, haloalkiliphilic carbohydrate-fermenting bacterium from soda lake and proposing of Cyclonatronumiaceae fam. nov. in the phylum Balneolaeota.</title>
        <authorList>
            <person name="Zhilina T.N."/>
            <person name="Sorokin D.Y."/>
            <person name="Zavarzina D.G."/>
            <person name="Toshchakov S.V."/>
            <person name="Kublanov I.V."/>
        </authorList>
    </citation>
    <scope>NUCLEOTIDE SEQUENCE</scope>
    <source>
        <strain evidence="12">Z-1702</strain>
    </source>
</reference>
<keyword evidence="4" id="KW-0378">Hydrolase</keyword>
<keyword evidence="5" id="KW-0347">Helicase</keyword>
<dbReference type="Proteomes" id="UP000673975">
    <property type="component" value="Unassembled WGS sequence"/>
</dbReference>
<feature type="domain" description="PD-(D/E)XK endonuclease-like" evidence="11">
    <location>
        <begin position="765"/>
        <end position="1058"/>
    </location>
</feature>
<evidence type="ECO:0000256" key="2">
    <source>
        <dbReference type="ARBA" id="ARBA00022741"/>
    </source>
</evidence>
<sequence length="1124" mass="130067">MVTFTFEQSEIRVLTMREIFCDGASESWHHLRQEAGGSGTLILVSNLLMEREVRKKWQQHTGDFAPDIRTLASFLDEVARHSIDEADQPALVPAAEERTMWLEQWLSTHPDRDFRRFSGMKSVTAISNIIGDLYRENQRPGALREQLEQIDPDAGVRGIKQQGGKQQGREPGNTLSGSAQRKVLADLLQAYEQEMSEKNWLDREFLPGKMEHCRPHIIRYSKLVIYLADVIDPVQHHALERIARSVGDRTELVRIYAGNADQAGAGFHGTSGFRYMSSFHHPREELEQAMRQILMLISEGNGTAGAQPEYRDFVILAGDLSLYEPMVPAMRERFGVPLYTSRGPSLISHPFIRRLLTYLKLEENGFQIDDVARVFADNRLILPNLEDHDEQKTPNIRHFSQFCREYNFRTLDETEDGISRVFDSLLEYIRYEDDEEKEQKRRDGLRRDRKFYGDVIRNLKKLRTSYNTEGKMLLRDWVGWTEDILGLQKDLMSREANQAKQLLDIILGKLRDSEARLGLVRKLPRSDFFRLLELRLKETRERPEERPGGVLLTEIHQLPEVHDKTVFVLGLHEDGFPRGDRPDFLHFRYEKALEQLTGRKGTESFEQARIQLRRLLAARSPRYLSRPVLVDQKPVMPSPLWLDLEEEIAGRQIARDAGDSGTSPDTGSPGSTSPEAMSPDKPDWPVRSSRLLFSGHDIGKVAAAGNRIAGDSRKIERLAEPFRQAADVEHARRDTSDMGEYDGIVDARIVERWWPLQLQDGHLPMSISRLDTFASSPQEYFFRYVLRLEPLSEYKDDAESSIKGSLLHQILEEFYSETEQEGPPVWPADNPGKARTRMNSIRRRLVELFRHQLGNPDTPFPAMLERNLERVTGWFIDLEALGREIWMEDIDDARPAVFYPEFGFEMEQKWTFSRKMNGIDLRFNGKIDRIDLTSDGKQALIFDYKSGKSGVKKYTHILNGQSYQLPVYGMYLQSCGIPRFLAGYYQLPISGKFKEMGPEFSLGSTEMISEAAWKNKARTKRKRHKEKFKPAEEMAEFMKAIEQHRISWIADAISKGRFHISLDNDLPWSDFRHITRFDERIQKQRRNTELERLKKKSRMADGEPPAKLDTWYIAEPFWEDDNEL</sequence>
<name>A0A8J7S9B5_9BACT</name>
<evidence type="ECO:0000256" key="8">
    <source>
        <dbReference type="ARBA" id="ARBA00023125"/>
    </source>
</evidence>
<evidence type="ECO:0000313" key="13">
    <source>
        <dbReference type="Proteomes" id="UP000673975"/>
    </source>
</evidence>
<dbReference type="PANTHER" id="PTHR30591">
    <property type="entry name" value="RECBCD ENZYME SUBUNIT RECC"/>
    <property type="match status" value="1"/>
</dbReference>
<evidence type="ECO:0000256" key="9">
    <source>
        <dbReference type="ARBA" id="ARBA00023204"/>
    </source>
</evidence>
<evidence type="ECO:0000313" key="12">
    <source>
        <dbReference type="EMBL" id="MBP3192758.1"/>
    </source>
</evidence>
<dbReference type="PANTHER" id="PTHR30591:SF1">
    <property type="entry name" value="RECBCD ENZYME SUBUNIT RECC"/>
    <property type="match status" value="1"/>
</dbReference>
<keyword evidence="3" id="KW-0227">DNA damage</keyword>
<feature type="region of interest" description="Disordered" evidence="10">
    <location>
        <begin position="655"/>
        <end position="684"/>
    </location>
</feature>
<gene>
    <name evidence="12" type="ORF">NATSA_08790</name>
</gene>
<keyword evidence="7" id="KW-0067">ATP-binding</keyword>
<dbReference type="SUPFAM" id="SSF52540">
    <property type="entry name" value="P-loop containing nucleoside triphosphate hydrolases"/>
    <property type="match status" value="1"/>
</dbReference>
<evidence type="ECO:0000256" key="3">
    <source>
        <dbReference type="ARBA" id="ARBA00022763"/>
    </source>
</evidence>
<dbReference type="GO" id="GO:0006310">
    <property type="term" value="P:DNA recombination"/>
    <property type="evidence" value="ECO:0007669"/>
    <property type="project" value="TreeGrafter"/>
</dbReference>
<feature type="region of interest" description="Disordered" evidence="10">
    <location>
        <begin position="149"/>
        <end position="178"/>
    </location>
</feature>
<evidence type="ECO:0000256" key="5">
    <source>
        <dbReference type="ARBA" id="ARBA00022806"/>
    </source>
</evidence>
<feature type="compositionally biased region" description="Low complexity" evidence="10">
    <location>
        <begin position="659"/>
        <end position="674"/>
    </location>
</feature>
<keyword evidence="1" id="KW-0540">Nuclease</keyword>
<accession>A0A8J7S9B5</accession>
<keyword evidence="9" id="KW-0234">DNA repair</keyword>
<dbReference type="Gene3D" id="3.40.50.300">
    <property type="entry name" value="P-loop containing nucleotide triphosphate hydrolases"/>
    <property type="match status" value="2"/>
</dbReference>
<dbReference type="GO" id="GO:0004527">
    <property type="term" value="F:exonuclease activity"/>
    <property type="evidence" value="ECO:0007669"/>
    <property type="project" value="UniProtKB-KW"/>
</dbReference>
<proteinExistence type="predicted"/>
<keyword evidence="2" id="KW-0547">Nucleotide-binding</keyword>
<dbReference type="GO" id="GO:0005524">
    <property type="term" value="F:ATP binding"/>
    <property type="evidence" value="ECO:0007669"/>
    <property type="project" value="UniProtKB-KW"/>
</dbReference>
<evidence type="ECO:0000256" key="6">
    <source>
        <dbReference type="ARBA" id="ARBA00022839"/>
    </source>
</evidence>
<evidence type="ECO:0000256" key="4">
    <source>
        <dbReference type="ARBA" id="ARBA00022801"/>
    </source>
</evidence>
<dbReference type="Pfam" id="PF12705">
    <property type="entry name" value="PDDEXK_1"/>
    <property type="match status" value="1"/>
</dbReference>
<dbReference type="Gene3D" id="3.90.320.10">
    <property type="match status" value="1"/>
</dbReference>
<dbReference type="GO" id="GO:0006281">
    <property type="term" value="P:DNA repair"/>
    <property type="evidence" value="ECO:0007669"/>
    <property type="project" value="UniProtKB-KW"/>
</dbReference>
<comment type="caution">
    <text evidence="12">The sequence shown here is derived from an EMBL/GenBank/DDBJ whole genome shotgun (WGS) entry which is preliminary data.</text>
</comment>
<organism evidence="12 13">
    <name type="scientific">Natronogracilivirga saccharolytica</name>
    <dbReference type="NCBI Taxonomy" id="2812953"/>
    <lineage>
        <taxon>Bacteria</taxon>
        <taxon>Pseudomonadati</taxon>
        <taxon>Balneolota</taxon>
        <taxon>Balneolia</taxon>
        <taxon>Balneolales</taxon>
        <taxon>Cyclonatronaceae</taxon>
        <taxon>Natronogracilivirga</taxon>
    </lineage>
</organism>
<evidence type="ECO:0000256" key="1">
    <source>
        <dbReference type="ARBA" id="ARBA00022722"/>
    </source>
</evidence>
<evidence type="ECO:0000259" key="11">
    <source>
        <dbReference type="Pfam" id="PF12705"/>
    </source>
</evidence>
<dbReference type="InterPro" id="IPR011604">
    <property type="entry name" value="PDDEXK-like_dom_sf"/>
</dbReference>
<dbReference type="AlphaFoldDB" id="A0A8J7S9B5"/>
<protein>
    <submittedName>
        <fullName evidence="12">PD-(D/E)XK nuclease family protein</fullName>
    </submittedName>
</protein>
<evidence type="ECO:0000256" key="10">
    <source>
        <dbReference type="SAM" id="MobiDB-lite"/>
    </source>
</evidence>
<dbReference type="InterPro" id="IPR038726">
    <property type="entry name" value="PDDEXK_AddAB-type"/>
</dbReference>
<dbReference type="InterPro" id="IPR027417">
    <property type="entry name" value="P-loop_NTPase"/>
</dbReference>